<keyword evidence="1 5" id="KW-0418">Kinase</keyword>
<gene>
    <name evidence="7" type="ORF">CVT26_000563</name>
</gene>
<dbReference type="Pfam" id="PF00069">
    <property type="entry name" value="Pkinase"/>
    <property type="match status" value="1"/>
</dbReference>
<feature type="domain" description="Protein kinase" evidence="6">
    <location>
        <begin position="58"/>
        <end position="337"/>
    </location>
</feature>
<proteinExistence type="inferred from homology"/>
<dbReference type="PANTHER" id="PTHR24055">
    <property type="entry name" value="MITOGEN-ACTIVATED PROTEIN KINASE"/>
    <property type="match status" value="1"/>
</dbReference>
<keyword evidence="1 5" id="KW-0723">Serine/threonine-protein kinase</keyword>
<evidence type="ECO:0000256" key="2">
    <source>
        <dbReference type="ARBA" id="ARBA00022741"/>
    </source>
</evidence>
<accession>A0A409VHB1</accession>
<dbReference type="InterPro" id="IPR000719">
    <property type="entry name" value="Prot_kinase_dom"/>
</dbReference>
<evidence type="ECO:0000256" key="4">
    <source>
        <dbReference type="PROSITE-ProRule" id="PRU10141"/>
    </source>
</evidence>
<dbReference type="EMBL" id="NHYE01005649">
    <property type="protein sequence ID" value="PPQ65621.1"/>
    <property type="molecule type" value="Genomic_DNA"/>
</dbReference>
<dbReference type="InParanoid" id="A0A409VHB1"/>
<dbReference type="PROSITE" id="PS00107">
    <property type="entry name" value="PROTEIN_KINASE_ATP"/>
    <property type="match status" value="1"/>
</dbReference>
<keyword evidence="1 5" id="KW-0808">Transferase</keyword>
<dbReference type="SUPFAM" id="SSF56112">
    <property type="entry name" value="Protein kinase-like (PK-like)"/>
    <property type="match status" value="1"/>
</dbReference>
<keyword evidence="8" id="KW-1185">Reference proteome</keyword>
<dbReference type="OrthoDB" id="3068150at2759"/>
<dbReference type="Gene3D" id="3.30.200.20">
    <property type="entry name" value="Phosphorylase Kinase, domain 1"/>
    <property type="match status" value="1"/>
</dbReference>
<evidence type="ECO:0000256" key="3">
    <source>
        <dbReference type="ARBA" id="ARBA00022840"/>
    </source>
</evidence>
<evidence type="ECO:0000313" key="7">
    <source>
        <dbReference type="EMBL" id="PPQ65621.1"/>
    </source>
</evidence>
<evidence type="ECO:0000313" key="8">
    <source>
        <dbReference type="Proteomes" id="UP000284706"/>
    </source>
</evidence>
<dbReference type="Proteomes" id="UP000284706">
    <property type="component" value="Unassembled WGS sequence"/>
</dbReference>
<dbReference type="InterPro" id="IPR011009">
    <property type="entry name" value="Kinase-like_dom_sf"/>
</dbReference>
<dbReference type="GO" id="GO:0005524">
    <property type="term" value="F:ATP binding"/>
    <property type="evidence" value="ECO:0007669"/>
    <property type="project" value="UniProtKB-UniRule"/>
</dbReference>
<evidence type="ECO:0000256" key="5">
    <source>
        <dbReference type="RuleBase" id="RU000304"/>
    </source>
</evidence>
<name>A0A409VHB1_9AGAR</name>
<evidence type="ECO:0000259" key="6">
    <source>
        <dbReference type="PROSITE" id="PS50011"/>
    </source>
</evidence>
<evidence type="ECO:0000256" key="1">
    <source>
        <dbReference type="ARBA" id="ARBA00022527"/>
    </source>
</evidence>
<feature type="binding site" evidence="4">
    <location>
        <position position="87"/>
    </location>
    <ligand>
        <name>ATP</name>
        <dbReference type="ChEBI" id="CHEBI:30616"/>
    </ligand>
</feature>
<dbReference type="GO" id="GO:0004674">
    <property type="term" value="F:protein serine/threonine kinase activity"/>
    <property type="evidence" value="ECO:0007669"/>
    <property type="project" value="UniProtKB-KW"/>
</dbReference>
<protein>
    <recommendedName>
        <fullName evidence="6">Protein kinase domain-containing protein</fullName>
    </recommendedName>
</protein>
<keyword evidence="3 4" id="KW-0067">ATP-binding</keyword>
<sequence length="346" mass="39113">MSTRLKIATFHSPFKNSRRLYPSSHFLIRTNQPPSPDMVRAGDKIGNQNFRIYRKSRVSLVCIIGRGSSGYVWKAKDENSDKLVAVKVITSRTKSPVPSKCLLLSHMVSDLAPEALRHLCIAEDVGTMRGQGYIITRLYSTDLSTLINAERLFPLPKDHSTAIIWQILRGLYYLHSLGVIHGDIKPANILLKDAATFTCRQLGLDGEFQTRELLRSTEVVICDLDDARLPRQNAYLPAGTPPYRPPEVAECLDWDSKVDIFATGCVAYELFTRRQLFPEQNLTINALGHLNHVEILSQPMKWAFVRDPDALNFVQQSVQRLATQRPPVKLLLKHRLFGSLANIEIK</sequence>
<dbReference type="SMART" id="SM00220">
    <property type="entry name" value="S_TKc"/>
    <property type="match status" value="1"/>
</dbReference>
<dbReference type="PROSITE" id="PS50011">
    <property type="entry name" value="PROTEIN_KINASE_DOM"/>
    <property type="match status" value="1"/>
</dbReference>
<dbReference type="STRING" id="231916.A0A409VHB1"/>
<reference evidence="7 8" key="1">
    <citation type="journal article" date="2018" name="Evol. Lett.">
        <title>Horizontal gene cluster transfer increased hallucinogenic mushroom diversity.</title>
        <authorList>
            <person name="Reynolds H.T."/>
            <person name="Vijayakumar V."/>
            <person name="Gluck-Thaler E."/>
            <person name="Korotkin H.B."/>
            <person name="Matheny P.B."/>
            <person name="Slot J.C."/>
        </authorList>
    </citation>
    <scope>NUCLEOTIDE SEQUENCE [LARGE SCALE GENOMIC DNA]</scope>
    <source>
        <strain evidence="7 8">SRW20</strain>
    </source>
</reference>
<dbReference type="PROSITE" id="PS00108">
    <property type="entry name" value="PROTEIN_KINASE_ST"/>
    <property type="match status" value="1"/>
</dbReference>
<comment type="caution">
    <text evidence="7">The sequence shown here is derived from an EMBL/GenBank/DDBJ whole genome shotgun (WGS) entry which is preliminary data.</text>
</comment>
<comment type="similarity">
    <text evidence="5">Belongs to the protein kinase superfamily.</text>
</comment>
<dbReference type="InterPro" id="IPR050117">
    <property type="entry name" value="MAPK"/>
</dbReference>
<dbReference type="Gene3D" id="1.10.510.10">
    <property type="entry name" value="Transferase(Phosphotransferase) domain 1"/>
    <property type="match status" value="1"/>
</dbReference>
<dbReference type="InterPro" id="IPR017441">
    <property type="entry name" value="Protein_kinase_ATP_BS"/>
</dbReference>
<organism evidence="7 8">
    <name type="scientific">Gymnopilus dilepis</name>
    <dbReference type="NCBI Taxonomy" id="231916"/>
    <lineage>
        <taxon>Eukaryota</taxon>
        <taxon>Fungi</taxon>
        <taxon>Dikarya</taxon>
        <taxon>Basidiomycota</taxon>
        <taxon>Agaricomycotina</taxon>
        <taxon>Agaricomycetes</taxon>
        <taxon>Agaricomycetidae</taxon>
        <taxon>Agaricales</taxon>
        <taxon>Agaricineae</taxon>
        <taxon>Hymenogastraceae</taxon>
        <taxon>Gymnopilus</taxon>
    </lineage>
</organism>
<keyword evidence="2 4" id="KW-0547">Nucleotide-binding</keyword>
<dbReference type="InterPro" id="IPR008271">
    <property type="entry name" value="Ser/Thr_kinase_AS"/>
</dbReference>
<dbReference type="AlphaFoldDB" id="A0A409VHB1"/>